<dbReference type="Proteomes" id="UP000243197">
    <property type="component" value="Chromosome"/>
</dbReference>
<dbReference type="EMBL" id="AP014564">
    <property type="protein sequence ID" value="BAV94115.1"/>
    <property type="molecule type" value="Genomic_DNA"/>
</dbReference>
<dbReference type="KEGG" id="ise:JBKA6_0102"/>
<evidence type="ECO:0000313" key="2">
    <source>
        <dbReference type="EMBL" id="BAV94115.1"/>
    </source>
</evidence>
<protein>
    <recommendedName>
        <fullName evidence="4">Pkd domain containing protein</fullName>
    </recommendedName>
</protein>
<dbReference type="AlphaFoldDB" id="A0A1J1E859"/>
<dbReference type="OrthoDB" id="713122at2"/>
<evidence type="ECO:0008006" key="4">
    <source>
        <dbReference type="Google" id="ProtNLM"/>
    </source>
</evidence>
<feature type="transmembrane region" description="Helical" evidence="1">
    <location>
        <begin position="7"/>
        <end position="24"/>
    </location>
</feature>
<accession>A0A1J1E859</accession>
<keyword evidence="3" id="KW-1185">Reference proteome</keyword>
<evidence type="ECO:0000256" key="1">
    <source>
        <dbReference type="SAM" id="Phobius"/>
    </source>
</evidence>
<evidence type="ECO:0000313" key="3">
    <source>
        <dbReference type="Proteomes" id="UP000243197"/>
    </source>
</evidence>
<sequence length="980" mass="105876">MFKKNYFVKSIIFSFVFLSIIIFSCEKNKVYQDDLGVCIESFSLLDSENKEKKLGSDINCEIDAENYTISLTVPNSAELTGLKFNITPCEGTTISPTSGEEVDFEVVEESTEEETTTKEASEKAPKKPSTQRYKKVFTVTKDGKDQDYIVYITKEDAPKLTEFKISADENKGIKDEVTAKLTHEEGSDTGKILLKIPYKGAITLTGLTSAINVPEGCSIDPVAGTIAEDITTKQFTLIKTDTGSKRVYTVEVVKGPYISAFKFKPNPAGGTANTGITKEVEATINNEENTIKLIVPSGVTLSSLIPTITVGENTKADFTPSAQTDFSSNVQYTVTSNDTSATDFTKVYTVSVTQNAEEDNMNICIESLIKSFSLLDSENKGKNLGSDINSEIDVENYTISLTVPSSAELTELKFNITLCEGTTISPASGEKTDFEPIVEESTKEETASEPYYQQRYKKVFTVTKDDKSQEYPVYITKELSNECAISSFKFINEKNNGKSLVKDITGTIIELENGEATISLIVPNIVDLTDLKPTIEVRSGATVSPGDEKANTFTSGSEVEYTVTAQDGTTKTYKVTVTKELAPKLTSFKINANSSKGIQNEVNAELTHDGADNVATGTIKLKFPRDTATEINLDGLSYTSAPIDGHTLTPGTPVTGSIDGKTFTLTTSLGSTRTYTVQAVKGPFIRSFKFEDSKNSGKGIGSSSPITGAIDHENNTIKVTLPATVKKDSEGAENKITLTPTIELGGDNPTIVSPNTNTSTQFTSGTPVNCTVTGKDGMEKTYQVTVTRTPSTEAMIKSFAIESGQGLISETDTDDKGRIIVPVTDLPITSTNYTVKTLYYATITSPTGAQTFTSYDESKEYTVTSEDNSRTKSYNVYIYDSTKVIVADSLKITDGTNDISGASASIDATTRVITVTVPENTDLSSLTLTLTDTTSSNLSIEPTGGAQDFSAGKEVKYTIKENNVVKGHYWVKVTVEGSAG</sequence>
<organism evidence="2 3">
    <name type="scientific">Ichthyobacterium seriolicida</name>
    <dbReference type="NCBI Taxonomy" id="242600"/>
    <lineage>
        <taxon>Bacteria</taxon>
        <taxon>Pseudomonadati</taxon>
        <taxon>Bacteroidota</taxon>
        <taxon>Flavobacteriia</taxon>
        <taxon>Flavobacteriales</taxon>
        <taxon>Ichthyobacteriaceae</taxon>
        <taxon>Ichthyobacterium</taxon>
    </lineage>
</organism>
<keyword evidence="1" id="KW-0812">Transmembrane</keyword>
<dbReference type="Gene3D" id="2.60.40.2340">
    <property type="match status" value="7"/>
</dbReference>
<gene>
    <name evidence="2" type="ORF">JBKA6_0102</name>
</gene>
<proteinExistence type="predicted"/>
<name>A0A1J1E859_9FLAO</name>
<keyword evidence="1" id="KW-1133">Transmembrane helix</keyword>
<dbReference type="RefSeq" id="WP_096684721.1">
    <property type="nucleotide sequence ID" value="NZ_AP014564.1"/>
</dbReference>
<keyword evidence="1" id="KW-0472">Membrane</keyword>
<reference evidence="2 3" key="1">
    <citation type="submission" date="2014-03" db="EMBL/GenBank/DDBJ databases">
        <title>complete genome sequence of Flavobacteriaceae bacterium JBKA-6.</title>
        <authorList>
            <person name="Takano T."/>
            <person name="Nakamura Y."/>
            <person name="Takuma S."/>
            <person name="Yasuike M."/>
            <person name="Matsuyama T."/>
            <person name="Sakai T."/>
            <person name="Fujiwara A."/>
            <person name="Kimoto K."/>
            <person name="Fukuda Y."/>
            <person name="Kondo H."/>
            <person name="Hirono I."/>
            <person name="Nakayasu C."/>
        </authorList>
    </citation>
    <scope>NUCLEOTIDE SEQUENCE [LARGE SCALE GENOMIC DNA]</scope>
    <source>
        <strain evidence="2 3">JBKA-6</strain>
    </source>
</reference>
<dbReference type="PROSITE" id="PS51257">
    <property type="entry name" value="PROKAR_LIPOPROTEIN"/>
    <property type="match status" value="1"/>
</dbReference>